<dbReference type="Gene3D" id="3.40.50.300">
    <property type="entry name" value="P-loop containing nucleotide triphosphate hydrolases"/>
    <property type="match status" value="1"/>
</dbReference>
<comment type="similarity">
    <text evidence="1">Belongs to the ABC transporter superfamily. ABCG family. Eye pigment precursor importer (TC 3.A.1.204) subfamily.</text>
</comment>
<organism evidence="4 5">
    <name type="scientific">Populus deltoides</name>
    <name type="common">Eastern poplar</name>
    <name type="synonym">Eastern cottonwood</name>
    <dbReference type="NCBI Taxonomy" id="3696"/>
    <lineage>
        <taxon>Eukaryota</taxon>
        <taxon>Viridiplantae</taxon>
        <taxon>Streptophyta</taxon>
        <taxon>Embryophyta</taxon>
        <taxon>Tracheophyta</taxon>
        <taxon>Spermatophyta</taxon>
        <taxon>Magnoliopsida</taxon>
        <taxon>eudicotyledons</taxon>
        <taxon>Gunneridae</taxon>
        <taxon>Pentapetalae</taxon>
        <taxon>rosids</taxon>
        <taxon>fabids</taxon>
        <taxon>Malpighiales</taxon>
        <taxon>Salicaceae</taxon>
        <taxon>Saliceae</taxon>
        <taxon>Populus</taxon>
    </lineage>
</organism>
<dbReference type="EMBL" id="JACEGQ020000006">
    <property type="protein sequence ID" value="KAH8506573.1"/>
    <property type="molecule type" value="Genomic_DNA"/>
</dbReference>
<protein>
    <recommendedName>
        <fullName evidence="6">ABC transporter domain-containing protein</fullName>
    </recommendedName>
</protein>
<name>A0A8T2YN47_POPDE</name>
<evidence type="ECO:0000256" key="3">
    <source>
        <dbReference type="SAM" id="MobiDB-lite"/>
    </source>
</evidence>
<evidence type="ECO:0008006" key="6">
    <source>
        <dbReference type="Google" id="ProtNLM"/>
    </source>
</evidence>
<dbReference type="PANTHER" id="PTHR48042">
    <property type="entry name" value="ABC TRANSPORTER G FAMILY MEMBER 11"/>
    <property type="match status" value="1"/>
</dbReference>
<gene>
    <name evidence="4" type="ORF">H0E87_013399</name>
</gene>
<accession>A0A8T2YN47</accession>
<evidence type="ECO:0000256" key="1">
    <source>
        <dbReference type="ARBA" id="ARBA00005814"/>
    </source>
</evidence>
<dbReference type="PANTHER" id="PTHR48042:SF8">
    <property type="entry name" value="ABC-2 TYPE TRANSPORTER TRANSMEMBRANE DOMAIN-CONTAINING PROTEIN"/>
    <property type="match status" value="1"/>
</dbReference>
<dbReference type="Proteomes" id="UP000807159">
    <property type="component" value="Chromosome 6"/>
</dbReference>
<dbReference type="Pfam" id="PF13555">
    <property type="entry name" value="AAA_29"/>
    <property type="match status" value="1"/>
</dbReference>
<dbReference type="InterPro" id="IPR052215">
    <property type="entry name" value="Plant_ABCG"/>
</dbReference>
<dbReference type="SUPFAM" id="SSF52540">
    <property type="entry name" value="P-loop containing nucleoside triphosphate hydrolases"/>
    <property type="match status" value="1"/>
</dbReference>
<dbReference type="AlphaFoldDB" id="A0A8T2YN47"/>
<keyword evidence="5" id="KW-1185">Reference proteome</keyword>
<reference evidence="4" key="1">
    <citation type="journal article" date="2021" name="J. Hered.">
        <title>Genome Assembly of Salicaceae Populus deltoides (Eastern Cottonwood) I-69 Based on Nanopore Sequencing and Hi-C Technologies.</title>
        <authorList>
            <person name="Bai S."/>
            <person name="Wu H."/>
            <person name="Zhang J."/>
            <person name="Pan Z."/>
            <person name="Zhao W."/>
            <person name="Li Z."/>
            <person name="Tong C."/>
        </authorList>
    </citation>
    <scope>NUCLEOTIDE SEQUENCE</scope>
    <source>
        <tissue evidence="4">Leaf</tissue>
    </source>
</reference>
<evidence type="ECO:0000313" key="5">
    <source>
        <dbReference type="Proteomes" id="UP000807159"/>
    </source>
</evidence>
<evidence type="ECO:0000313" key="4">
    <source>
        <dbReference type="EMBL" id="KAH8506573.1"/>
    </source>
</evidence>
<sequence>MHTSDMGRWNRSTGGYQLKKKSGGAPRKLLKRQSGYAVPDRITAIMGPSGSGKSTLLDAFAEACILVVGTLISNPFIAMAAATAGAAS</sequence>
<comment type="caution">
    <text evidence="4">The sequence shown here is derived from an EMBL/GenBank/DDBJ whole genome shotgun (WGS) entry which is preliminary data.</text>
</comment>
<proteinExistence type="inferred from homology"/>
<dbReference type="InterPro" id="IPR027417">
    <property type="entry name" value="P-loop_NTPase"/>
</dbReference>
<keyword evidence="2" id="KW-0813">Transport</keyword>
<feature type="region of interest" description="Disordered" evidence="3">
    <location>
        <begin position="1"/>
        <end position="30"/>
    </location>
</feature>
<evidence type="ECO:0000256" key="2">
    <source>
        <dbReference type="ARBA" id="ARBA00022448"/>
    </source>
</evidence>